<dbReference type="PROSITE" id="PS00586">
    <property type="entry name" value="RIBOSOMAL_L16_1"/>
    <property type="match status" value="1"/>
</dbReference>
<evidence type="ECO:0000256" key="5">
    <source>
        <dbReference type="ARBA" id="ARBA00035198"/>
    </source>
</evidence>
<evidence type="ECO:0000313" key="10">
    <source>
        <dbReference type="Proteomes" id="UP000199662"/>
    </source>
</evidence>
<comment type="subunit">
    <text evidence="6 8">Part of the 50S ribosomal subunit.</text>
</comment>
<dbReference type="Pfam" id="PF00252">
    <property type="entry name" value="Ribosomal_L16"/>
    <property type="match status" value="1"/>
</dbReference>
<evidence type="ECO:0000256" key="7">
    <source>
        <dbReference type="RuleBase" id="RU004413"/>
    </source>
</evidence>
<dbReference type="AlphaFoldDB" id="A0A1H6YAX2"/>
<dbReference type="InterPro" id="IPR020798">
    <property type="entry name" value="Ribosomal_uL16_CS"/>
</dbReference>
<comment type="similarity">
    <text evidence="1 6 7">Belongs to the universal ribosomal protein uL16 family.</text>
</comment>
<dbReference type="NCBIfam" id="TIGR01164">
    <property type="entry name" value="rplP_bact"/>
    <property type="match status" value="1"/>
</dbReference>
<dbReference type="InterPro" id="IPR016180">
    <property type="entry name" value="Ribosomal_uL16_dom"/>
</dbReference>
<dbReference type="InterPro" id="IPR000114">
    <property type="entry name" value="Ribosomal_uL16_bact-type"/>
</dbReference>
<dbReference type="HAMAP" id="MF_01342">
    <property type="entry name" value="Ribosomal_uL16"/>
    <property type="match status" value="1"/>
</dbReference>
<keyword evidence="6 8" id="KW-0699">rRNA-binding</keyword>
<dbReference type="CDD" id="cd01433">
    <property type="entry name" value="Ribosomal_L16_L10e"/>
    <property type="match status" value="1"/>
</dbReference>
<gene>
    <name evidence="6" type="primary">rplP</name>
    <name evidence="9" type="ORF">SAMN05660742_106147</name>
</gene>
<dbReference type="GO" id="GO:0000049">
    <property type="term" value="F:tRNA binding"/>
    <property type="evidence" value="ECO:0007669"/>
    <property type="project" value="UniProtKB-KW"/>
</dbReference>
<dbReference type="InterPro" id="IPR036920">
    <property type="entry name" value="Ribosomal_uL16_sf"/>
</dbReference>
<dbReference type="PANTHER" id="PTHR12220">
    <property type="entry name" value="50S/60S RIBOSOMAL PROTEIN L16"/>
    <property type="match status" value="1"/>
</dbReference>
<dbReference type="PROSITE" id="PS00701">
    <property type="entry name" value="RIBOSOMAL_L16_2"/>
    <property type="match status" value="1"/>
</dbReference>
<dbReference type="STRING" id="84035.SAMN05660742_106147"/>
<sequence>MLLPKRVKYRKQFRGRMKGKAHRGNTVSHGEFGLQALEPAWITNRQIEAARIAMTRYIKRGGQVWIKIFPDKPVTSKPAETRMGSGKGSPEYWVAVVKPGRILFEMDGVTPEIAKEAMRLAAHKLPIKTKFVTRDQAQQLADLAEGGEVNEG</sequence>
<evidence type="ECO:0000256" key="2">
    <source>
        <dbReference type="ARBA" id="ARBA00022555"/>
    </source>
</evidence>
<dbReference type="GO" id="GO:0003735">
    <property type="term" value="F:structural constituent of ribosome"/>
    <property type="evidence" value="ECO:0007669"/>
    <property type="project" value="InterPro"/>
</dbReference>
<name>A0A1H6YAX2_9FIRM</name>
<evidence type="ECO:0000256" key="4">
    <source>
        <dbReference type="ARBA" id="ARBA00023274"/>
    </source>
</evidence>
<proteinExistence type="inferred from homology"/>
<evidence type="ECO:0000256" key="3">
    <source>
        <dbReference type="ARBA" id="ARBA00022980"/>
    </source>
</evidence>
<keyword evidence="10" id="KW-1185">Reference proteome</keyword>
<dbReference type="FunFam" id="3.90.1170.10:FF:000001">
    <property type="entry name" value="50S ribosomal protein L16"/>
    <property type="match status" value="1"/>
</dbReference>
<keyword evidence="6 8" id="KW-0694">RNA-binding</keyword>
<dbReference type="Gene3D" id="3.90.1170.10">
    <property type="entry name" value="Ribosomal protein L10e/L16"/>
    <property type="match status" value="1"/>
</dbReference>
<keyword evidence="3 6" id="KW-0689">Ribosomal protein</keyword>
<dbReference type="InterPro" id="IPR047873">
    <property type="entry name" value="Ribosomal_uL16"/>
</dbReference>
<dbReference type="GO" id="GO:0022625">
    <property type="term" value="C:cytosolic large ribosomal subunit"/>
    <property type="evidence" value="ECO:0007669"/>
    <property type="project" value="TreeGrafter"/>
</dbReference>
<dbReference type="SUPFAM" id="SSF54686">
    <property type="entry name" value="Ribosomal protein L16p/L10e"/>
    <property type="match status" value="1"/>
</dbReference>
<dbReference type="PRINTS" id="PR00060">
    <property type="entry name" value="RIBOSOMALL16"/>
</dbReference>
<dbReference type="GO" id="GO:0006412">
    <property type="term" value="P:translation"/>
    <property type="evidence" value="ECO:0007669"/>
    <property type="project" value="UniProtKB-UniRule"/>
</dbReference>
<dbReference type="RefSeq" id="WP_019554412.1">
    <property type="nucleotide sequence ID" value="NZ_FNZK01000006.1"/>
</dbReference>
<protein>
    <recommendedName>
        <fullName evidence="5 6">Large ribosomal subunit protein uL16</fullName>
    </recommendedName>
</protein>
<organism evidence="9 10">
    <name type="scientific">Propionispira arboris</name>
    <dbReference type="NCBI Taxonomy" id="84035"/>
    <lineage>
        <taxon>Bacteria</taxon>
        <taxon>Bacillati</taxon>
        <taxon>Bacillota</taxon>
        <taxon>Negativicutes</taxon>
        <taxon>Selenomonadales</taxon>
        <taxon>Selenomonadaceae</taxon>
        <taxon>Propionispira</taxon>
    </lineage>
</organism>
<evidence type="ECO:0000313" key="9">
    <source>
        <dbReference type="EMBL" id="SEJ37024.1"/>
    </source>
</evidence>
<evidence type="ECO:0000256" key="1">
    <source>
        <dbReference type="ARBA" id="ARBA00008931"/>
    </source>
</evidence>
<comment type="function">
    <text evidence="6 8">Binds 23S rRNA and is also seen to make contacts with the A and possibly P site tRNAs.</text>
</comment>
<accession>A0A1H6YAX2</accession>
<evidence type="ECO:0000256" key="6">
    <source>
        <dbReference type="HAMAP-Rule" id="MF_01342"/>
    </source>
</evidence>
<reference evidence="10" key="1">
    <citation type="submission" date="2016-10" db="EMBL/GenBank/DDBJ databases">
        <authorList>
            <person name="Varghese N."/>
            <person name="Submissions S."/>
        </authorList>
    </citation>
    <scope>NUCLEOTIDE SEQUENCE [LARGE SCALE GENOMIC DNA]</scope>
    <source>
        <strain evidence="10">DSM 2179</strain>
    </source>
</reference>
<dbReference type="EMBL" id="FNZK01000006">
    <property type="protein sequence ID" value="SEJ37024.1"/>
    <property type="molecule type" value="Genomic_DNA"/>
</dbReference>
<dbReference type="Proteomes" id="UP000199662">
    <property type="component" value="Unassembled WGS sequence"/>
</dbReference>
<dbReference type="PANTHER" id="PTHR12220:SF13">
    <property type="entry name" value="LARGE RIBOSOMAL SUBUNIT PROTEIN UL16M"/>
    <property type="match status" value="1"/>
</dbReference>
<keyword evidence="4 6" id="KW-0687">Ribonucleoprotein</keyword>
<dbReference type="GO" id="GO:0019843">
    <property type="term" value="F:rRNA binding"/>
    <property type="evidence" value="ECO:0007669"/>
    <property type="project" value="UniProtKB-UniRule"/>
</dbReference>
<keyword evidence="2 6" id="KW-0820">tRNA-binding</keyword>
<evidence type="ECO:0000256" key="8">
    <source>
        <dbReference type="RuleBase" id="RU004414"/>
    </source>
</evidence>